<feature type="domain" description="HTH merR-type" evidence="2">
    <location>
        <begin position="20"/>
        <end position="86"/>
    </location>
</feature>
<sequence>MVKVSTPADALYGLEDLLVAAGKLLGEEISPRTVRLYATQGLIDRPGKEGRSAVYCHRHLLQLVLVRALARRGLSLSAIAPFCVLADADLEQQLEQLDGEGAAATAPSDSAANEALQYLRDLPSRAEDTEAPAEGSLSFARKAAAMGSVLGMLNKPLSSRSRSDHTPTGSRSSDNGSRWLRFTLAPGIEVHVRDSVFPPPAGPRRQQWLQHLLDRLNVLLDDASR</sequence>
<dbReference type="SMART" id="SM00422">
    <property type="entry name" value="HTH_MERR"/>
    <property type="match status" value="1"/>
</dbReference>
<dbReference type="Pfam" id="PF13411">
    <property type="entry name" value="MerR_1"/>
    <property type="match status" value="1"/>
</dbReference>
<dbReference type="InterPro" id="IPR009061">
    <property type="entry name" value="DNA-bd_dom_put_sf"/>
</dbReference>
<dbReference type="Gene3D" id="1.10.1660.10">
    <property type="match status" value="1"/>
</dbReference>
<accession>A0ABU5RWL0</accession>
<dbReference type="InterPro" id="IPR000551">
    <property type="entry name" value="MerR-type_HTH_dom"/>
</dbReference>
<proteinExistence type="predicted"/>
<dbReference type="EMBL" id="JAYGHX010000008">
    <property type="protein sequence ID" value="MEA5392106.1"/>
    <property type="molecule type" value="Genomic_DNA"/>
</dbReference>
<dbReference type="RefSeq" id="WP_323306073.1">
    <property type="nucleotide sequence ID" value="NZ_JAYGHX010000008.1"/>
</dbReference>
<evidence type="ECO:0000313" key="4">
    <source>
        <dbReference type="Proteomes" id="UP001304461"/>
    </source>
</evidence>
<dbReference type="Proteomes" id="UP001304461">
    <property type="component" value="Unassembled WGS sequence"/>
</dbReference>
<protein>
    <submittedName>
        <fullName evidence="3">MerR family transcriptional regulator</fullName>
    </submittedName>
</protein>
<reference evidence="3 4" key="1">
    <citation type="submission" date="2023-12" db="EMBL/GenBank/DDBJ databases">
        <title>Baltic Sea Cyanobacteria.</title>
        <authorList>
            <person name="Delbaje E."/>
            <person name="Fewer D.P."/>
            <person name="Shishido T.K."/>
        </authorList>
    </citation>
    <scope>NUCLEOTIDE SEQUENCE [LARGE SCALE GENOMIC DNA]</scope>
    <source>
        <strain evidence="3 4">UHCC 0139</strain>
    </source>
</reference>
<evidence type="ECO:0000259" key="2">
    <source>
        <dbReference type="SMART" id="SM00422"/>
    </source>
</evidence>
<comment type="caution">
    <text evidence="3">The sequence shown here is derived from an EMBL/GenBank/DDBJ whole genome shotgun (WGS) entry which is preliminary data.</text>
</comment>
<evidence type="ECO:0000313" key="3">
    <source>
        <dbReference type="EMBL" id="MEA5392106.1"/>
    </source>
</evidence>
<dbReference type="SUPFAM" id="SSF46955">
    <property type="entry name" value="Putative DNA-binding domain"/>
    <property type="match status" value="1"/>
</dbReference>
<keyword evidence="4" id="KW-1185">Reference proteome</keyword>
<gene>
    <name evidence="3" type="ORF">VB738_12640</name>
</gene>
<feature type="compositionally biased region" description="Polar residues" evidence="1">
    <location>
        <begin position="156"/>
        <end position="176"/>
    </location>
</feature>
<evidence type="ECO:0000256" key="1">
    <source>
        <dbReference type="SAM" id="MobiDB-lite"/>
    </source>
</evidence>
<feature type="region of interest" description="Disordered" evidence="1">
    <location>
        <begin position="155"/>
        <end position="177"/>
    </location>
</feature>
<dbReference type="CDD" id="cd00592">
    <property type="entry name" value="HTH_MerR-like"/>
    <property type="match status" value="1"/>
</dbReference>
<name>A0ABU5RWL0_9CYAN</name>
<organism evidence="3 4">
    <name type="scientific">Cyanobium gracile UHCC 0139</name>
    <dbReference type="NCBI Taxonomy" id="3110308"/>
    <lineage>
        <taxon>Bacteria</taxon>
        <taxon>Bacillati</taxon>
        <taxon>Cyanobacteriota</taxon>
        <taxon>Cyanophyceae</taxon>
        <taxon>Synechococcales</taxon>
        <taxon>Prochlorococcaceae</taxon>
        <taxon>Cyanobium</taxon>
    </lineage>
</organism>